<dbReference type="SUPFAM" id="SSF161098">
    <property type="entry name" value="MetI-like"/>
    <property type="match status" value="1"/>
</dbReference>
<evidence type="ECO:0000256" key="10">
    <source>
        <dbReference type="RuleBase" id="RU363032"/>
    </source>
</evidence>
<gene>
    <name evidence="13" type="primary">modB</name>
    <name evidence="13" type="ORF">DI536_29540</name>
</gene>
<protein>
    <recommendedName>
        <fullName evidence="11">Molybdenum transport system permease</fullName>
    </recommendedName>
</protein>
<evidence type="ECO:0000256" key="7">
    <source>
        <dbReference type="ARBA" id="ARBA00022692"/>
    </source>
</evidence>
<accession>A0A2W5T1G2</accession>
<feature type="transmembrane region" description="Helical" evidence="10">
    <location>
        <begin position="192"/>
        <end position="212"/>
    </location>
</feature>
<comment type="subcellular location">
    <subcellularLocation>
        <location evidence="2 10">Cell membrane</location>
        <topology evidence="2 10">Multi-pass membrane protein</topology>
    </subcellularLocation>
</comment>
<dbReference type="NCBIfam" id="TIGR02141">
    <property type="entry name" value="modB_ABC"/>
    <property type="match status" value="1"/>
</dbReference>
<feature type="transmembrane region" description="Helical" evidence="10">
    <location>
        <begin position="42"/>
        <end position="60"/>
    </location>
</feature>
<dbReference type="GO" id="GO:0015098">
    <property type="term" value="F:molybdate ion transmembrane transporter activity"/>
    <property type="evidence" value="ECO:0007669"/>
    <property type="project" value="UniProtKB-UniRule"/>
</dbReference>
<dbReference type="PANTHER" id="PTHR30183:SF3">
    <property type="entry name" value="MOLYBDENUM TRANSPORT SYSTEM PERMEASE PROTEIN MODB"/>
    <property type="match status" value="1"/>
</dbReference>
<feature type="transmembrane region" description="Helical" evidence="10">
    <location>
        <begin position="133"/>
        <end position="154"/>
    </location>
</feature>
<dbReference type="InterPro" id="IPR000515">
    <property type="entry name" value="MetI-like"/>
</dbReference>
<name>A0A2W5T1G2_9BACT</name>
<dbReference type="Gene3D" id="1.10.3720.10">
    <property type="entry name" value="MetI-like"/>
    <property type="match status" value="1"/>
</dbReference>
<keyword evidence="9 10" id="KW-0472">Membrane</keyword>
<sequence>MPVDALLLSLEVGLFASLVAGTLALAVIAFTHRRRAAGLIDAVLTAPLVLPPTVLGYYLLTLLGRRSAVGVVFESLTGSSLVFTRTGAVIAASVTAFPLILQSARAAIDSVDGTLLDAARTLGATRWQALQRVAFPLASRGLVAGLLLGFARAIGDFGVTLMVAGNIPGETQTAALALYDAMLSGREHEATSLAITLTLLAVVLIAAVQWLGRRHHAP</sequence>
<evidence type="ECO:0000256" key="5">
    <source>
        <dbReference type="ARBA" id="ARBA00022475"/>
    </source>
</evidence>
<dbReference type="AlphaFoldDB" id="A0A2W5T1G2"/>
<dbReference type="PROSITE" id="PS50928">
    <property type="entry name" value="ABC_TM1"/>
    <property type="match status" value="1"/>
</dbReference>
<evidence type="ECO:0000256" key="3">
    <source>
        <dbReference type="ARBA" id="ARBA00007069"/>
    </source>
</evidence>
<dbReference type="Proteomes" id="UP000249061">
    <property type="component" value="Unassembled WGS sequence"/>
</dbReference>
<keyword evidence="4 10" id="KW-0813">Transport</keyword>
<evidence type="ECO:0000259" key="12">
    <source>
        <dbReference type="PROSITE" id="PS50928"/>
    </source>
</evidence>
<evidence type="ECO:0000256" key="2">
    <source>
        <dbReference type="ARBA" id="ARBA00004651"/>
    </source>
</evidence>
<evidence type="ECO:0000256" key="1">
    <source>
        <dbReference type="ARBA" id="ARBA00002949"/>
    </source>
</evidence>
<dbReference type="PANTHER" id="PTHR30183">
    <property type="entry name" value="MOLYBDENUM TRANSPORT SYSTEM PERMEASE PROTEIN MODB"/>
    <property type="match status" value="1"/>
</dbReference>
<organism evidence="13 14">
    <name type="scientific">Archangium gephyra</name>
    <dbReference type="NCBI Taxonomy" id="48"/>
    <lineage>
        <taxon>Bacteria</taxon>
        <taxon>Pseudomonadati</taxon>
        <taxon>Myxococcota</taxon>
        <taxon>Myxococcia</taxon>
        <taxon>Myxococcales</taxon>
        <taxon>Cystobacterineae</taxon>
        <taxon>Archangiaceae</taxon>
        <taxon>Archangium</taxon>
    </lineage>
</organism>
<evidence type="ECO:0000256" key="4">
    <source>
        <dbReference type="ARBA" id="ARBA00022448"/>
    </source>
</evidence>
<evidence type="ECO:0000256" key="6">
    <source>
        <dbReference type="ARBA" id="ARBA00022505"/>
    </source>
</evidence>
<keyword evidence="6 11" id="KW-0500">Molybdenum</keyword>
<evidence type="ECO:0000256" key="9">
    <source>
        <dbReference type="ARBA" id="ARBA00023136"/>
    </source>
</evidence>
<dbReference type="InterPro" id="IPR035906">
    <property type="entry name" value="MetI-like_sf"/>
</dbReference>
<evidence type="ECO:0000256" key="11">
    <source>
        <dbReference type="RuleBase" id="RU365097"/>
    </source>
</evidence>
<dbReference type="GO" id="GO:0005886">
    <property type="term" value="C:plasma membrane"/>
    <property type="evidence" value="ECO:0007669"/>
    <property type="project" value="UniProtKB-SubCell"/>
</dbReference>
<keyword evidence="8 10" id="KW-1133">Transmembrane helix</keyword>
<comment type="caution">
    <text evidence="13">The sequence shown here is derived from an EMBL/GenBank/DDBJ whole genome shotgun (WGS) entry which is preliminary data.</text>
</comment>
<keyword evidence="7 10" id="KW-0812">Transmembrane</keyword>
<feature type="transmembrane region" description="Helical" evidence="10">
    <location>
        <begin position="80"/>
        <end position="101"/>
    </location>
</feature>
<proteinExistence type="inferred from homology"/>
<dbReference type="InterPro" id="IPR011867">
    <property type="entry name" value="ModB_ABC"/>
</dbReference>
<reference evidence="13 14" key="1">
    <citation type="submission" date="2017-08" db="EMBL/GenBank/DDBJ databases">
        <title>Infants hospitalized years apart are colonized by the same room-sourced microbial strains.</title>
        <authorList>
            <person name="Brooks B."/>
            <person name="Olm M.R."/>
            <person name="Firek B.A."/>
            <person name="Baker R."/>
            <person name="Thomas B.C."/>
            <person name="Morowitz M.J."/>
            <person name="Banfield J.F."/>
        </authorList>
    </citation>
    <scope>NUCLEOTIDE SEQUENCE [LARGE SCALE GENOMIC DNA]</scope>
    <source>
        <strain evidence="13">S2_003_000_R2_14</strain>
    </source>
</reference>
<evidence type="ECO:0000313" key="14">
    <source>
        <dbReference type="Proteomes" id="UP000249061"/>
    </source>
</evidence>
<evidence type="ECO:0000313" key="13">
    <source>
        <dbReference type="EMBL" id="PZR06663.1"/>
    </source>
</evidence>
<dbReference type="EMBL" id="QFQP01000036">
    <property type="protein sequence ID" value="PZR06663.1"/>
    <property type="molecule type" value="Genomic_DNA"/>
</dbReference>
<comment type="similarity">
    <text evidence="3 11">Belongs to the binding-protein-dependent transport system permease family. CysTW subfamily.</text>
</comment>
<feature type="domain" description="ABC transmembrane type-1" evidence="12">
    <location>
        <begin position="6"/>
        <end position="212"/>
    </location>
</feature>
<comment type="function">
    <text evidence="1 11">Part of the binding-protein-dependent transport system for molybdenum; probably responsible for the translocation of the substrate across the membrane.</text>
</comment>
<keyword evidence="5 11" id="KW-1003">Cell membrane</keyword>
<feature type="transmembrane region" description="Helical" evidence="10">
    <location>
        <begin position="6"/>
        <end position="30"/>
    </location>
</feature>
<dbReference type="CDD" id="cd06261">
    <property type="entry name" value="TM_PBP2"/>
    <property type="match status" value="1"/>
</dbReference>
<dbReference type="Pfam" id="PF00528">
    <property type="entry name" value="BPD_transp_1"/>
    <property type="match status" value="1"/>
</dbReference>
<evidence type="ECO:0000256" key="8">
    <source>
        <dbReference type="ARBA" id="ARBA00022989"/>
    </source>
</evidence>